<evidence type="ECO:0008006" key="4">
    <source>
        <dbReference type="Google" id="ProtNLM"/>
    </source>
</evidence>
<sequence>MRLLLMALALCMLAGCAEKSGSKSFIGIDAYQEESRSWKQGEDGDMRFGRYSTHRYAATQHGVDYSPTTSAWGKTYY</sequence>
<accession>A0A4P6I0A1</accession>
<dbReference type="Proteomes" id="UP000293296">
    <property type="component" value="Chromosome"/>
</dbReference>
<reference evidence="2 3" key="1">
    <citation type="submission" date="2018-02" db="EMBL/GenBank/DDBJ databases">
        <title>Genome sequence of Desulfovibrio carbinolicus DSM 3852.</title>
        <authorList>
            <person name="Wilbanks E."/>
            <person name="Skennerton C.T."/>
            <person name="Orphan V.J."/>
        </authorList>
    </citation>
    <scope>NUCLEOTIDE SEQUENCE [LARGE SCALE GENOMIC DNA]</scope>
    <source>
        <strain evidence="2 3">DSM 3852</strain>
    </source>
</reference>
<evidence type="ECO:0000256" key="1">
    <source>
        <dbReference type="SAM" id="SignalP"/>
    </source>
</evidence>
<proteinExistence type="predicted"/>
<dbReference type="PROSITE" id="PS51257">
    <property type="entry name" value="PROKAR_LIPOPROTEIN"/>
    <property type="match status" value="1"/>
</dbReference>
<gene>
    <name evidence="2" type="ORF">C3Y92_07760</name>
</gene>
<feature type="signal peptide" evidence="1">
    <location>
        <begin position="1"/>
        <end position="19"/>
    </location>
</feature>
<organism evidence="2 3">
    <name type="scientific">Solidesulfovibrio carbinolicus</name>
    <dbReference type="NCBI Taxonomy" id="296842"/>
    <lineage>
        <taxon>Bacteria</taxon>
        <taxon>Pseudomonadati</taxon>
        <taxon>Thermodesulfobacteriota</taxon>
        <taxon>Desulfovibrionia</taxon>
        <taxon>Desulfovibrionales</taxon>
        <taxon>Desulfovibrionaceae</taxon>
        <taxon>Solidesulfovibrio</taxon>
    </lineage>
</organism>
<dbReference type="AlphaFoldDB" id="A0A4P6I0A1"/>
<evidence type="ECO:0000313" key="3">
    <source>
        <dbReference type="Proteomes" id="UP000293296"/>
    </source>
</evidence>
<dbReference type="KEGG" id="dcb:C3Y92_07760"/>
<dbReference type="EMBL" id="CP026538">
    <property type="protein sequence ID" value="QAZ67129.1"/>
    <property type="molecule type" value="Genomic_DNA"/>
</dbReference>
<protein>
    <recommendedName>
        <fullName evidence="4">Lipoprotein</fullName>
    </recommendedName>
</protein>
<keyword evidence="1" id="KW-0732">Signal</keyword>
<name>A0A4P6I0A1_9BACT</name>
<evidence type="ECO:0000313" key="2">
    <source>
        <dbReference type="EMBL" id="QAZ67129.1"/>
    </source>
</evidence>
<dbReference type="OrthoDB" id="5460284at2"/>
<keyword evidence="3" id="KW-1185">Reference proteome</keyword>
<feature type="chain" id="PRO_5020303215" description="Lipoprotein" evidence="1">
    <location>
        <begin position="20"/>
        <end position="77"/>
    </location>
</feature>
<dbReference type="RefSeq" id="WP_129351400.1">
    <property type="nucleotide sequence ID" value="NZ_CP026538.1"/>
</dbReference>